<dbReference type="CDD" id="cd03801">
    <property type="entry name" value="GT4_PimA-like"/>
    <property type="match status" value="1"/>
</dbReference>
<name>A0A4R2BUI7_9HYPH</name>
<proteinExistence type="predicted"/>
<keyword evidence="2" id="KW-0808">Transferase</keyword>
<evidence type="ECO:0000313" key="2">
    <source>
        <dbReference type="EMBL" id="TCN31421.1"/>
    </source>
</evidence>
<reference evidence="2 3" key="1">
    <citation type="submission" date="2019-03" db="EMBL/GenBank/DDBJ databases">
        <title>Genomic Encyclopedia of Type Strains, Phase IV (KMG-V): Genome sequencing to study the core and pangenomes of soil and plant-associated prokaryotes.</title>
        <authorList>
            <person name="Whitman W."/>
        </authorList>
    </citation>
    <scope>NUCLEOTIDE SEQUENCE [LARGE SCALE GENOMIC DNA]</scope>
    <source>
        <strain evidence="2 3">23C40</strain>
    </source>
</reference>
<dbReference type="Gene3D" id="3.40.50.2000">
    <property type="entry name" value="Glycogen Phosphorylase B"/>
    <property type="match status" value="2"/>
</dbReference>
<dbReference type="AlphaFoldDB" id="A0A4R2BUI7"/>
<dbReference type="GO" id="GO:0016757">
    <property type="term" value="F:glycosyltransferase activity"/>
    <property type="evidence" value="ECO:0007669"/>
    <property type="project" value="InterPro"/>
</dbReference>
<dbReference type="PANTHER" id="PTHR12526:SF636">
    <property type="entry name" value="BLL3647 PROTEIN"/>
    <property type="match status" value="1"/>
</dbReference>
<dbReference type="Pfam" id="PF00534">
    <property type="entry name" value="Glycos_transf_1"/>
    <property type="match status" value="1"/>
</dbReference>
<dbReference type="Proteomes" id="UP000295043">
    <property type="component" value="Unassembled WGS sequence"/>
</dbReference>
<dbReference type="InterPro" id="IPR001296">
    <property type="entry name" value="Glyco_trans_1"/>
</dbReference>
<dbReference type="EMBL" id="SLVU01000006">
    <property type="protein sequence ID" value="TCN31421.1"/>
    <property type="molecule type" value="Genomic_DNA"/>
</dbReference>
<dbReference type="PANTHER" id="PTHR12526">
    <property type="entry name" value="GLYCOSYLTRANSFERASE"/>
    <property type="match status" value="1"/>
</dbReference>
<gene>
    <name evidence="2" type="ORF">EV184_106194</name>
</gene>
<evidence type="ECO:0000313" key="3">
    <source>
        <dbReference type="Proteomes" id="UP000295043"/>
    </source>
</evidence>
<sequence>MPETRKIAVILKGYPRLSETFIAQELLGLERAGHDLVLVALRRPTDAKRHPVHDEIRAKVFYLPEYLHEEPWRVFRALLKSLPKGGFWRALRPFTRDLRRDWTRNRFRRFGQALVLFAEWPAGARWLHAHFIHTPASVTAYASIMAGVPWTCSAHAKDIWTSSDWELSEKLGRARWTVTCTRSGFEHLKSLAAEKSRVHLSYHGLDLDRFPSFEGDHSSRDGYDPGDPVRIVSVGRAVAKKGYDILLKALSLLPADLNWRFDHIGAGDLTKDLRELADQLGLARRVAWHGALDQKDVLARYRESDIFALACRVAADGDRDGLPNVLVEASSQRLACVSTRVSGIPELLEDDENGLVVPPEDPRALAAALERLIRDPALRTRLGAAAERRVRAEFDHHSSVSQLSDLFESEWRRAP</sequence>
<comment type="caution">
    <text evidence="2">The sequence shown here is derived from an EMBL/GenBank/DDBJ whole genome shotgun (WGS) entry which is preliminary data.</text>
</comment>
<evidence type="ECO:0000259" key="1">
    <source>
        <dbReference type="Pfam" id="PF00534"/>
    </source>
</evidence>
<dbReference type="SUPFAM" id="SSF53756">
    <property type="entry name" value="UDP-Glycosyltransferase/glycogen phosphorylase"/>
    <property type="match status" value="1"/>
</dbReference>
<organism evidence="2 3">
    <name type="scientific">Sinorhizobium americanum</name>
    <dbReference type="NCBI Taxonomy" id="194963"/>
    <lineage>
        <taxon>Bacteria</taxon>
        <taxon>Pseudomonadati</taxon>
        <taxon>Pseudomonadota</taxon>
        <taxon>Alphaproteobacteria</taxon>
        <taxon>Hyphomicrobiales</taxon>
        <taxon>Rhizobiaceae</taxon>
        <taxon>Sinorhizobium/Ensifer group</taxon>
        <taxon>Sinorhizobium</taxon>
    </lineage>
</organism>
<feature type="domain" description="Glycosyl transferase family 1" evidence="1">
    <location>
        <begin position="226"/>
        <end position="388"/>
    </location>
</feature>
<accession>A0A4R2BUI7</accession>
<dbReference type="RefSeq" id="WP_132074704.1">
    <property type="nucleotide sequence ID" value="NZ_SLVU01000006.1"/>
</dbReference>
<protein>
    <submittedName>
        <fullName evidence="2">Glycosyltransferase involved in cell wall biosynthesis</fullName>
    </submittedName>
</protein>